<accession>A0A1R4KTE9</accession>
<proteinExistence type="predicted"/>
<dbReference type="RefSeq" id="WP_087133177.1">
    <property type="nucleotide sequence ID" value="NZ_FUKO01000049.1"/>
</dbReference>
<keyword evidence="1" id="KW-1133">Transmembrane helix</keyword>
<dbReference type="Proteomes" id="UP000196320">
    <property type="component" value="Unassembled WGS sequence"/>
</dbReference>
<organism evidence="2 3">
    <name type="scientific">Microbacterium esteraromaticum</name>
    <dbReference type="NCBI Taxonomy" id="57043"/>
    <lineage>
        <taxon>Bacteria</taxon>
        <taxon>Bacillati</taxon>
        <taxon>Actinomycetota</taxon>
        <taxon>Actinomycetes</taxon>
        <taxon>Micrococcales</taxon>
        <taxon>Microbacteriaceae</taxon>
        <taxon>Microbacterium</taxon>
    </lineage>
</organism>
<keyword evidence="3" id="KW-1185">Reference proteome</keyword>
<dbReference type="InterPro" id="IPR046094">
    <property type="entry name" value="DUF6112"/>
</dbReference>
<evidence type="ECO:0000313" key="2">
    <source>
        <dbReference type="EMBL" id="SJN47324.1"/>
    </source>
</evidence>
<evidence type="ECO:0000313" key="3">
    <source>
        <dbReference type="Proteomes" id="UP000196320"/>
    </source>
</evidence>
<protein>
    <submittedName>
        <fullName evidence="2">Putative integral membrane protein</fullName>
    </submittedName>
</protein>
<dbReference type="Pfam" id="PF19607">
    <property type="entry name" value="DUF6112"/>
    <property type="match status" value="1"/>
</dbReference>
<dbReference type="AlphaFoldDB" id="A0A1R4KTE9"/>
<evidence type="ECO:0000256" key="1">
    <source>
        <dbReference type="SAM" id="Phobius"/>
    </source>
</evidence>
<dbReference type="OrthoDB" id="5121805at2"/>
<keyword evidence="1" id="KW-0472">Membrane</keyword>
<feature type="transmembrane region" description="Helical" evidence="1">
    <location>
        <begin position="32"/>
        <end position="58"/>
    </location>
</feature>
<gene>
    <name evidence="2" type="ORF">FM104_15975</name>
</gene>
<sequence length="101" mass="10070">MPTTALTTALLPAENVYPDLSGVGGRSTLIEIVGALLTIVLVVAVLMLVVSGIVWAVSSSGGNPQTSAKGKVGVFVAFGAAILAGAGVTWMNFLLGLGDTL</sequence>
<keyword evidence="1" id="KW-0812">Transmembrane</keyword>
<feature type="transmembrane region" description="Helical" evidence="1">
    <location>
        <begin position="70"/>
        <end position="95"/>
    </location>
</feature>
<reference evidence="2 3" key="1">
    <citation type="submission" date="2017-02" db="EMBL/GenBank/DDBJ databases">
        <authorList>
            <person name="Peterson S.W."/>
        </authorList>
    </citation>
    <scope>NUCLEOTIDE SEQUENCE [LARGE SCALE GENOMIC DNA]</scope>
    <source>
        <strain evidence="2 3">B Mb 05.01</strain>
    </source>
</reference>
<dbReference type="EMBL" id="FUKO01000049">
    <property type="protein sequence ID" value="SJN47324.1"/>
    <property type="molecule type" value="Genomic_DNA"/>
</dbReference>
<name>A0A1R4KTE9_9MICO</name>